<organism evidence="1 2">
    <name type="scientific">Streptosporangium subroseum</name>
    <dbReference type="NCBI Taxonomy" id="106412"/>
    <lineage>
        <taxon>Bacteria</taxon>
        <taxon>Bacillati</taxon>
        <taxon>Actinomycetota</taxon>
        <taxon>Actinomycetes</taxon>
        <taxon>Streptosporangiales</taxon>
        <taxon>Streptosporangiaceae</taxon>
        <taxon>Streptosporangium</taxon>
    </lineage>
</organism>
<dbReference type="RefSeq" id="WP_143653341.1">
    <property type="nucleotide sequence ID" value="NZ_FZOD01000028.1"/>
</dbReference>
<evidence type="ECO:0000313" key="2">
    <source>
        <dbReference type="Proteomes" id="UP000198282"/>
    </source>
</evidence>
<dbReference type="EMBL" id="FZOD01000028">
    <property type="protein sequence ID" value="SNT19654.1"/>
    <property type="molecule type" value="Genomic_DNA"/>
</dbReference>
<sequence length="98" mass="10434">MRRIGAGPPPASVGRTSIVPLSRLRPPAAARFQPYRECPPNDRYVLLQAIRPTPVPDACVRATAAAGDGSRLTQPERAHIRPVSGSFVLTSKAPGEPL</sequence>
<evidence type="ECO:0000313" key="1">
    <source>
        <dbReference type="EMBL" id="SNT19654.1"/>
    </source>
</evidence>
<proteinExistence type="predicted"/>
<protein>
    <submittedName>
        <fullName evidence="1">Uncharacterized protein</fullName>
    </submittedName>
</protein>
<dbReference type="Proteomes" id="UP000198282">
    <property type="component" value="Unassembled WGS sequence"/>
</dbReference>
<dbReference type="AlphaFoldDB" id="A0A239KR28"/>
<name>A0A239KR28_9ACTN</name>
<accession>A0A239KR28</accession>
<reference evidence="1 2" key="1">
    <citation type="submission" date="2017-06" db="EMBL/GenBank/DDBJ databases">
        <authorList>
            <person name="Kim H.J."/>
            <person name="Triplett B.A."/>
        </authorList>
    </citation>
    <scope>NUCLEOTIDE SEQUENCE [LARGE SCALE GENOMIC DNA]</scope>
    <source>
        <strain evidence="1 2">CGMCC 4.2132</strain>
    </source>
</reference>
<keyword evidence="2" id="KW-1185">Reference proteome</keyword>
<gene>
    <name evidence="1" type="ORF">SAMN05216276_102823</name>
</gene>